<protein>
    <submittedName>
        <fullName evidence="1">Uncharacterized protein</fullName>
    </submittedName>
</protein>
<dbReference type="EMBL" id="HQ634194">
    <property type="protein sequence ID" value="AGH57061.1"/>
    <property type="molecule type" value="Genomic_DNA"/>
</dbReference>
<proteinExistence type="predicted"/>
<dbReference type="Proteomes" id="UP000204031">
    <property type="component" value="Segment"/>
</dbReference>
<dbReference type="KEGG" id="vg:15010664"/>
<accession>M4SQK8</accession>
<organism evidence="1 2">
    <name type="scientific">Vibrio phage VBP47</name>
    <dbReference type="NCBI Taxonomy" id="754073"/>
    <lineage>
        <taxon>Viruses</taxon>
        <taxon>Duplodnaviria</taxon>
        <taxon>Heunggongvirae</taxon>
        <taxon>Uroviricota</taxon>
        <taxon>Caudoviricetes</taxon>
        <taxon>Schitoviridae</taxon>
        <taxon>Fuhrmanvirinae</taxon>
        <taxon>Stoningtonvirus</taxon>
        <taxon>Stoningtonvirus VBP47</taxon>
    </lineage>
</organism>
<evidence type="ECO:0000313" key="1">
    <source>
        <dbReference type="EMBL" id="AGH57061.1"/>
    </source>
</evidence>
<dbReference type="OrthoDB" id="30526at10239"/>
<sequence length="272" mass="30613">MDIVNSSLPRGSKFYPVDQAICIPLASLLDANNLRVLRNAKEIVKEARGCSEYWSICESSYNWKIPEGDEQYPIIEMPGYMLSRITHHFSDYTKASKNNYGNSRRIGHIDAAFQDTLKIQYDPLRGGIWLHDVEYEGELVSNKPMVINKNLKSTIKAKIGELALEALIGAGDEDLKISDKVRYTTKAEAAEEAAKLCIKILSGDYDTNELASCAVALGLYGYTHNRTHGWVINMDAKRENVDFDITASARTKLIYHLGGYNLPDNHQEWFDG</sequence>
<dbReference type="GeneID" id="15010664"/>
<gene>
    <name evidence="1" type="ORF">VPNG_00037</name>
</gene>
<reference evidence="1 2" key="1">
    <citation type="submission" date="2010-11" db="EMBL/GenBank/DDBJ databases">
        <title>The Genome Sequence of Vibrio phage VBP47.</title>
        <authorList>
            <consortium name="The Broad Institute Genome Sequencing Platform"/>
            <person name="Henn M.R."/>
            <person name="Wharam S."/>
            <person name="Gilg I."/>
            <person name="Martinez Martinez J."/>
            <person name="Wilson W."/>
            <person name="Levin J."/>
            <person name="Malboeuf C."/>
            <person name="Casali M."/>
            <person name="Russ C."/>
            <person name="Lennon N."/>
            <person name="Chapman S.B."/>
            <person name="Erlich R."/>
            <person name="Young S.K."/>
            <person name="Yandava C."/>
            <person name="Zeng Q."/>
            <person name="Fitzgerald M.F."/>
            <person name="Alvarado L."/>
            <person name="Anderson S."/>
            <person name="Berlin A."/>
            <person name="Chen Z."/>
            <person name="Freedman E."/>
            <person name="Gellesch M."/>
            <person name="Goldberg J."/>
            <person name="Green L."/>
            <person name="Griggs A."/>
            <person name="Gujja S."/>
            <person name="Heilman E."/>
            <person name="Heiman D."/>
            <person name="Hollinger A."/>
            <person name="Howarth C."/>
            <person name="Larson L."/>
            <person name="Mehta T."/>
            <person name="Neiman D."/>
            <person name="Pearson M."/>
            <person name="Roberts A."/>
            <person name="Ryan E."/>
            <person name="Saif S."/>
            <person name="Shea T."/>
            <person name="Shenoy N."/>
            <person name="Sisk P."/>
            <person name="Stolte C."/>
            <person name="Sykes S."/>
            <person name="White J."/>
            <person name="Haas B."/>
            <person name="Nusbaum C."/>
            <person name="Birren B."/>
        </authorList>
    </citation>
    <scope>NUCLEOTIDE SEQUENCE [LARGE SCALE GENOMIC DNA]</scope>
    <source>
        <strain evidence="1 2">VBP47</strain>
    </source>
</reference>
<keyword evidence="2" id="KW-1185">Reference proteome</keyword>
<dbReference type="RefSeq" id="YP_007674132.1">
    <property type="nucleotide sequence ID" value="NC_020848.1"/>
</dbReference>
<name>M4SQK8_9CAUD</name>
<evidence type="ECO:0000313" key="2">
    <source>
        <dbReference type="Proteomes" id="UP000204031"/>
    </source>
</evidence>